<dbReference type="Proteomes" id="UP000304912">
    <property type="component" value="Chromosome"/>
</dbReference>
<proteinExistence type="predicted"/>
<accession>A0A5B7YCM2</accession>
<dbReference type="AlphaFoldDB" id="A0A5B7YCM2"/>
<evidence type="ECO:0000313" key="2">
    <source>
        <dbReference type="EMBL" id="QCZ93301.1"/>
    </source>
</evidence>
<dbReference type="OrthoDB" id="5197449at2"/>
<dbReference type="KEGG" id="salk:FBQ74_07290"/>
<organism evidence="2 3">
    <name type="scientific">Salinimonas iocasae</name>
    <dbReference type="NCBI Taxonomy" id="2572577"/>
    <lineage>
        <taxon>Bacteria</taxon>
        <taxon>Pseudomonadati</taxon>
        <taxon>Pseudomonadota</taxon>
        <taxon>Gammaproteobacteria</taxon>
        <taxon>Alteromonadales</taxon>
        <taxon>Alteromonadaceae</taxon>
        <taxon>Alteromonas/Salinimonas group</taxon>
        <taxon>Salinimonas</taxon>
    </lineage>
</organism>
<dbReference type="RefSeq" id="WP_139756047.1">
    <property type="nucleotide sequence ID" value="NZ_CP039852.1"/>
</dbReference>
<gene>
    <name evidence="2" type="ORF">FBQ74_07290</name>
</gene>
<feature type="transmembrane region" description="Helical" evidence="1">
    <location>
        <begin position="144"/>
        <end position="163"/>
    </location>
</feature>
<sequence length="174" mass="19389">MSMTEDKRAELMVDAWKTTVDTQRHFNDVAMKIRHFGFVILAAVIGAAGLSLRSGISLPVNGYNVPVGAFIMLFGAVVWLGIYFLDAKWYSPFLLGSVDTGINLEKKLNAIFDGCFTHSSDIKKRSNEVKLFGFHVDSRLRTMIFHFSMIISLILLTVLIVSMSTPIPQQPVTC</sequence>
<evidence type="ECO:0000313" key="3">
    <source>
        <dbReference type="Proteomes" id="UP000304912"/>
    </source>
</evidence>
<protein>
    <submittedName>
        <fullName evidence="2">Uncharacterized protein</fullName>
    </submittedName>
</protein>
<feature type="transmembrane region" description="Helical" evidence="1">
    <location>
        <begin position="64"/>
        <end position="85"/>
    </location>
</feature>
<name>A0A5B7YCM2_9ALTE</name>
<keyword evidence="3" id="KW-1185">Reference proteome</keyword>
<reference evidence="2 3" key="1">
    <citation type="submission" date="2019-04" db="EMBL/GenBank/DDBJ databases">
        <title>Salinimonas iocasae sp. nov., a halophilic bacterium isolated from the outer tube casing of tubeworms in Okinawa Trough.</title>
        <authorList>
            <person name="Zhang H."/>
            <person name="Wang H."/>
            <person name="Li C."/>
        </authorList>
    </citation>
    <scope>NUCLEOTIDE SEQUENCE [LARGE SCALE GENOMIC DNA]</scope>
    <source>
        <strain evidence="2 3">KX18D6</strain>
    </source>
</reference>
<evidence type="ECO:0000256" key="1">
    <source>
        <dbReference type="SAM" id="Phobius"/>
    </source>
</evidence>
<keyword evidence="1" id="KW-1133">Transmembrane helix</keyword>
<feature type="transmembrane region" description="Helical" evidence="1">
    <location>
        <begin position="33"/>
        <end position="52"/>
    </location>
</feature>
<keyword evidence="1" id="KW-0472">Membrane</keyword>
<keyword evidence="1" id="KW-0812">Transmembrane</keyword>
<dbReference type="EMBL" id="CP039852">
    <property type="protein sequence ID" value="QCZ93301.1"/>
    <property type="molecule type" value="Genomic_DNA"/>
</dbReference>